<reference evidence="1" key="1">
    <citation type="submission" date="2022-04" db="EMBL/GenBank/DDBJ databases">
        <title>Roseomonas acroporae sp. nov., isolated from coral Acropora digitifera.</title>
        <authorList>
            <person name="Sun H."/>
        </authorList>
    </citation>
    <scope>NUCLEOTIDE SEQUENCE</scope>
    <source>
        <strain evidence="1">NAR14</strain>
    </source>
</reference>
<organism evidence="1 2">
    <name type="scientific">Roseomonas acroporae</name>
    <dbReference type="NCBI Taxonomy" id="2937791"/>
    <lineage>
        <taxon>Bacteria</taxon>
        <taxon>Pseudomonadati</taxon>
        <taxon>Pseudomonadota</taxon>
        <taxon>Alphaproteobacteria</taxon>
        <taxon>Acetobacterales</taxon>
        <taxon>Roseomonadaceae</taxon>
        <taxon>Roseomonas</taxon>
    </lineage>
</organism>
<dbReference type="AlphaFoldDB" id="A0A9X2BWL4"/>
<dbReference type="Proteomes" id="UP001139516">
    <property type="component" value="Unassembled WGS sequence"/>
</dbReference>
<proteinExistence type="predicted"/>
<accession>A0A9X2BWL4</accession>
<dbReference type="EMBL" id="JALPRX010000148">
    <property type="protein sequence ID" value="MCK8787812.1"/>
    <property type="molecule type" value="Genomic_DNA"/>
</dbReference>
<evidence type="ECO:0000313" key="2">
    <source>
        <dbReference type="Proteomes" id="UP001139516"/>
    </source>
</evidence>
<protein>
    <submittedName>
        <fullName evidence="1">Uncharacterized protein</fullName>
    </submittedName>
</protein>
<gene>
    <name evidence="1" type="ORF">M0638_25990</name>
</gene>
<name>A0A9X2BWL4_9PROT</name>
<sequence>MQGAVTNNLKRRLADLEQKSAGGMRVLRGPAGLDGDALTAWGREQMQGRPVGLLVLVRTFGDGVEAVS</sequence>
<keyword evidence="2" id="KW-1185">Reference proteome</keyword>
<evidence type="ECO:0000313" key="1">
    <source>
        <dbReference type="EMBL" id="MCK8787812.1"/>
    </source>
</evidence>
<comment type="caution">
    <text evidence="1">The sequence shown here is derived from an EMBL/GenBank/DDBJ whole genome shotgun (WGS) entry which is preliminary data.</text>
</comment>
<dbReference type="RefSeq" id="WP_248669860.1">
    <property type="nucleotide sequence ID" value="NZ_JALPRX010000148.1"/>
</dbReference>